<gene>
    <name evidence="1" type="ORF">SAMN06296036_1061</name>
</gene>
<dbReference type="STRING" id="1513793.SAMN06296036_1061"/>
<feature type="non-terminal residue" evidence="1">
    <location>
        <position position="32"/>
    </location>
</feature>
<accession>A0A1Y6BMT5</accession>
<protein>
    <submittedName>
        <fullName evidence="1">Uncharacterized protein</fullName>
    </submittedName>
</protein>
<dbReference type="AlphaFoldDB" id="A0A1Y6BMT5"/>
<dbReference type="Proteomes" id="UP000192907">
    <property type="component" value="Unassembled WGS sequence"/>
</dbReference>
<organism evidence="1 2">
    <name type="scientific">Pseudobacteriovorax antillogorgiicola</name>
    <dbReference type="NCBI Taxonomy" id="1513793"/>
    <lineage>
        <taxon>Bacteria</taxon>
        <taxon>Pseudomonadati</taxon>
        <taxon>Bdellovibrionota</taxon>
        <taxon>Oligoflexia</taxon>
        <taxon>Oligoflexales</taxon>
        <taxon>Pseudobacteriovoracaceae</taxon>
        <taxon>Pseudobacteriovorax</taxon>
    </lineage>
</organism>
<dbReference type="EMBL" id="FWZT01000006">
    <property type="protein sequence ID" value="SMF15881.1"/>
    <property type="molecule type" value="Genomic_DNA"/>
</dbReference>
<proteinExistence type="predicted"/>
<keyword evidence="2" id="KW-1185">Reference proteome</keyword>
<evidence type="ECO:0000313" key="1">
    <source>
        <dbReference type="EMBL" id="SMF15881.1"/>
    </source>
</evidence>
<sequence length="32" mass="3541">MCPVRARVSQIKTKIKIGPDITHGQSLSKNSF</sequence>
<evidence type="ECO:0000313" key="2">
    <source>
        <dbReference type="Proteomes" id="UP000192907"/>
    </source>
</evidence>
<name>A0A1Y6BMT5_9BACT</name>
<reference evidence="2" key="1">
    <citation type="submission" date="2017-04" db="EMBL/GenBank/DDBJ databases">
        <authorList>
            <person name="Varghese N."/>
            <person name="Submissions S."/>
        </authorList>
    </citation>
    <scope>NUCLEOTIDE SEQUENCE [LARGE SCALE GENOMIC DNA]</scope>
    <source>
        <strain evidence="2">RKEM611</strain>
    </source>
</reference>